<proteinExistence type="predicted"/>
<reference evidence="2 3" key="1">
    <citation type="journal article" date="2018" name="Front. Plant Sci.">
        <title>Red Clover (Trifolium pratense) and Zigzag Clover (T. medium) - A Picture of Genomic Similarities and Differences.</title>
        <authorList>
            <person name="Dluhosova J."/>
            <person name="Istvanek J."/>
            <person name="Nedelnik J."/>
            <person name="Repkova J."/>
        </authorList>
    </citation>
    <scope>NUCLEOTIDE SEQUENCE [LARGE SCALE GENOMIC DNA]</scope>
    <source>
        <strain evidence="3">cv. 10/8</strain>
        <tissue evidence="2">Leaf</tissue>
    </source>
</reference>
<feature type="region of interest" description="Disordered" evidence="1">
    <location>
        <begin position="1"/>
        <end position="62"/>
    </location>
</feature>
<evidence type="ECO:0000256" key="1">
    <source>
        <dbReference type="SAM" id="MobiDB-lite"/>
    </source>
</evidence>
<dbReference type="EMBL" id="LXQA010826492">
    <property type="protein sequence ID" value="MCI72852.1"/>
    <property type="molecule type" value="Genomic_DNA"/>
</dbReference>
<keyword evidence="3" id="KW-1185">Reference proteome</keyword>
<feature type="compositionally biased region" description="Acidic residues" evidence="1">
    <location>
        <begin position="38"/>
        <end position="48"/>
    </location>
</feature>
<sequence length="62" mass="6861">MKNVTEDVPTSITKENLNDNAQNVVTSATEELFKKDVEDDVPTSDPEENATTKAQPLEEDPK</sequence>
<comment type="caution">
    <text evidence="2">The sequence shown here is derived from an EMBL/GenBank/DDBJ whole genome shotgun (WGS) entry which is preliminary data.</text>
</comment>
<feature type="non-terminal residue" evidence="2">
    <location>
        <position position="62"/>
    </location>
</feature>
<name>A0A392UHC2_9FABA</name>
<dbReference type="AlphaFoldDB" id="A0A392UHC2"/>
<evidence type="ECO:0000313" key="2">
    <source>
        <dbReference type="EMBL" id="MCI72852.1"/>
    </source>
</evidence>
<dbReference type="Proteomes" id="UP000265520">
    <property type="component" value="Unassembled WGS sequence"/>
</dbReference>
<evidence type="ECO:0000313" key="3">
    <source>
        <dbReference type="Proteomes" id="UP000265520"/>
    </source>
</evidence>
<protein>
    <submittedName>
        <fullName evidence="2">Uncharacterized protein</fullName>
    </submittedName>
</protein>
<feature type="compositionally biased region" description="Polar residues" evidence="1">
    <location>
        <begin position="8"/>
        <end position="29"/>
    </location>
</feature>
<accession>A0A392UHC2</accession>
<organism evidence="2 3">
    <name type="scientific">Trifolium medium</name>
    <dbReference type="NCBI Taxonomy" id="97028"/>
    <lineage>
        <taxon>Eukaryota</taxon>
        <taxon>Viridiplantae</taxon>
        <taxon>Streptophyta</taxon>
        <taxon>Embryophyta</taxon>
        <taxon>Tracheophyta</taxon>
        <taxon>Spermatophyta</taxon>
        <taxon>Magnoliopsida</taxon>
        <taxon>eudicotyledons</taxon>
        <taxon>Gunneridae</taxon>
        <taxon>Pentapetalae</taxon>
        <taxon>rosids</taxon>
        <taxon>fabids</taxon>
        <taxon>Fabales</taxon>
        <taxon>Fabaceae</taxon>
        <taxon>Papilionoideae</taxon>
        <taxon>50 kb inversion clade</taxon>
        <taxon>NPAAA clade</taxon>
        <taxon>Hologalegina</taxon>
        <taxon>IRL clade</taxon>
        <taxon>Trifolieae</taxon>
        <taxon>Trifolium</taxon>
    </lineage>
</organism>